<organism evidence="1 2">
    <name type="scientific">Larkinella bovis</name>
    <dbReference type="NCBI Taxonomy" id="683041"/>
    <lineage>
        <taxon>Bacteria</taxon>
        <taxon>Pseudomonadati</taxon>
        <taxon>Bacteroidota</taxon>
        <taxon>Cytophagia</taxon>
        <taxon>Cytophagales</taxon>
        <taxon>Spirosomataceae</taxon>
        <taxon>Larkinella</taxon>
    </lineage>
</organism>
<dbReference type="Proteomes" id="UP001596106">
    <property type="component" value="Unassembled WGS sequence"/>
</dbReference>
<comment type="caution">
    <text evidence="1">The sequence shown here is derived from an EMBL/GenBank/DDBJ whole genome shotgun (WGS) entry which is preliminary data.</text>
</comment>
<reference evidence="2" key="1">
    <citation type="journal article" date="2019" name="Int. J. Syst. Evol. Microbiol.">
        <title>The Global Catalogue of Microorganisms (GCM) 10K type strain sequencing project: providing services to taxonomists for standard genome sequencing and annotation.</title>
        <authorList>
            <consortium name="The Broad Institute Genomics Platform"/>
            <consortium name="The Broad Institute Genome Sequencing Center for Infectious Disease"/>
            <person name="Wu L."/>
            <person name="Ma J."/>
        </authorList>
    </citation>
    <scope>NUCLEOTIDE SEQUENCE [LARGE SCALE GENOMIC DNA]</scope>
    <source>
        <strain evidence="2">CCUG 55250</strain>
    </source>
</reference>
<dbReference type="RefSeq" id="WP_379844540.1">
    <property type="nucleotide sequence ID" value="NZ_JBHSMA010000002.1"/>
</dbReference>
<evidence type="ECO:0008006" key="3">
    <source>
        <dbReference type="Google" id="ProtNLM"/>
    </source>
</evidence>
<proteinExistence type="predicted"/>
<gene>
    <name evidence="1" type="ORF">ACFPMF_11240</name>
</gene>
<evidence type="ECO:0000313" key="2">
    <source>
        <dbReference type="Proteomes" id="UP001596106"/>
    </source>
</evidence>
<keyword evidence="2" id="KW-1185">Reference proteome</keyword>
<dbReference type="EMBL" id="JBHSMA010000002">
    <property type="protein sequence ID" value="MFC5409885.1"/>
    <property type="molecule type" value="Genomic_DNA"/>
</dbReference>
<evidence type="ECO:0000313" key="1">
    <source>
        <dbReference type="EMBL" id="MFC5409885.1"/>
    </source>
</evidence>
<name>A0ABW0I8L5_9BACT</name>
<accession>A0ABW0I8L5</accession>
<sequence>MELSKDELGVIRKRLASTDGGIKRAAELGKVSEPFAHKLLSGGSCKKASIDAFLDGLAKLEEEESTLTKQIKSKIKRHTKPQLSANV</sequence>
<protein>
    <recommendedName>
        <fullName evidence="3">XRE family transcriptional regulator</fullName>
    </recommendedName>
</protein>